<evidence type="ECO:0000256" key="7">
    <source>
        <dbReference type="ARBA" id="ARBA00023237"/>
    </source>
</evidence>
<dbReference type="EMBL" id="CAKLPY010000002">
    <property type="protein sequence ID" value="CAH0997125.1"/>
    <property type="molecule type" value="Genomic_DNA"/>
</dbReference>
<evidence type="ECO:0000256" key="1">
    <source>
        <dbReference type="ARBA" id="ARBA00004571"/>
    </source>
</evidence>
<evidence type="ECO:0000313" key="12">
    <source>
        <dbReference type="Proteomes" id="UP000837932"/>
    </source>
</evidence>
<evidence type="ECO:0000259" key="10">
    <source>
        <dbReference type="Pfam" id="PF07715"/>
    </source>
</evidence>
<dbReference type="SUPFAM" id="SSF49464">
    <property type="entry name" value="Carboxypeptidase regulatory domain-like"/>
    <property type="match status" value="1"/>
</dbReference>
<dbReference type="Gene3D" id="2.40.170.20">
    <property type="entry name" value="TonB-dependent receptor, beta-barrel domain"/>
    <property type="match status" value="1"/>
</dbReference>
<keyword evidence="2 8" id="KW-0813">Transport</keyword>
<evidence type="ECO:0000256" key="9">
    <source>
        <dbReference type="SAM" id="SignalP"/>
    </source>
</evidence>
<evidence type="ECO:0000256" key="2">
    <source>
        <dbReference type="ARBA" id="ARBA00022448"/>
    </source>
</evidence>
<reference evidence="11" key="1">
    <citation type="submission" date="2021-12" db="EMBL/GenBank/DDBJ databases">
        <authorList>
            <person name="Rodrigo-Torres L."/>
            <person name="Arahal R. D."/>
            <person name="Lucena T."/>
        </authorList>
    </citation>
    <scope>NUCLEOTIDE SEQUENCE</scope>
    <source>
        <strain evidence="11">CECT 8858</strain>
    </source>
</reference>
<dbReference type="SUPFAM" id="SSF56935">
    <property type="entry name" value="Porins"/>
    <property type="match status" value="1"/>
</dbReference>
<feature type="signal peptide" evidence="9">
    <location>
        <begin position="1"/>
        <end position="18"/>
    </location>
</feature>
<evidence type="ECO:0000313" key="11">
    <source>
        <dbReference type="EMBL" id="CAH0997125.1"/>
    </source>
</evidence>
<dbReference type="Gene3D" id="2.170.130.10">
    <property type="entry name" value="TonB-dependent receptor, plug domain"/>
    <property type="match status" value="1"/>
</dbReference>
<keyword evidence="12" id="KW-1185">Reference proteome</keyword>
<feature type="chain" id="PRO_5045161740" description="TonB-dependent receptor plug domain-containing protein" evidence="9">
    <location>
        <begin position="19"/>
        <end position="840"/>
    </location>
</feature>
<accession>A0ABN8EY81</accession>
<dbReference type="InterPro" id="IPR036942">
    <property type="entry name" value="Beta-barrel_TonB_sf"/>
</dbReference>
<dbReference type="Pfam" id="PF07715">
    <property type="entry name" value="Plug"/>
    <property type="match status" value="1"/>
</dbReference>
<dbReference type="RefSeq" id="WP_238807697.1">
    <property type="nucleotide sequence ID" value="NZ_CAKLPY010000002.1"/>
</dbReference>
<evidence type="ECO:0000256" key="8">
    <source>
        <dbReference type="PROSITE-ProRule" id="PRU01360"/>
    </source>
</evidence>
<evidence type="ECO:0000256" key="5">
    <source>
        <dbReference type="ARBA" id="ARBA00022729"/>
    </source>
</evidence>
<name>A0ABN8EY81_9BACT</name>
<organism evidence="11 12">
    <name type="scientific">Emticicia aquatica</name>
    <dbReference type="NCBI Taxonomy" id="1681835"/>
    <lineage>
        <taxon>Bacteria</taxon>
        <taxon>Pseudomonadati</taxon>
        <taxon>Bacteroidota</taxon>
        <taxon>Cytophagia</taxon>
        <taxon>Cytophagales</taxon>
        <taxon>Leadbetterellaceae</taxon>
        <taxon>Emticicia</taxon>
    </lineage>
</organism>
<comment type="subcellular location">
    <subcellularLocation>
        <location evidence="1 8">Cell outer membrane</location>
        <topology evidence="1 8">Multi-pass membrane protein</topology>
    </subcellularLocation>
</comment>
<protein>
    <recommendedName>
        <fullName evidence="10">TonB-dependent receptor plug domain-containing protein</fullName>
    </recommendedName>
</protein>
<gene>
    <name evidence="11" type="ORF">EMA8858_03262</name>
</gene>
<dbReference type="Gene3D" id="2.60.40.1120">
    <property type="entry name" value="Carboxypeptidase-like, regulatory domain"/>
    <property type="match status" value="1"/>
</dbReference>
<proteinExistence type="inferred from homology"/>
<keyword evidence="3 8" id="KW-1134">Transmembrane beta strand</keyword>
<dbReference type="PROSITE" id="PS52016">
    <property type="entry name" value="TONB_DEPENDENT_REC_3"/>
    <property type="match status" value="1"/>
</dbReference>
<evidence type="ECO:0000256" key="3">
    <source>
        <dbReference type="ARBA" id="ARBA00022452"/>
    </source>
</evidence>
<dbReference type="PANTHER" id="PTHR30069">
    <property type="entry name" value="TONB-DEPENDENT OUTER MEMBRANE RECEPTOR"/>
    <property type="match status" value="1"/>
</dbReference>
<keyword evidence="5 9" id="KW-0732">Signal</keyword>
<evidence type="ECO:0000256" key="4">
    <source>
        <dbReference type="ARBA" id="ARBA00022692"/>
    </source>
</evidence>
<keyword evidence="7 8" id="KW-0998">Cell outer membrane</keyword>
<dbReference type="InterPro" id="IPR012910">
    <property type="entry name" value="Plug_dom"/>
</dbReference>
<sequence length="840" mass="94898">MKKSLLLFYLISIAITFATQDSFSQKKSFLLTGTVKDAENGMPLENANILFSGLTFGTQTDSSGNFSIFLPATSYQIVVRMLGYKIKIERFTLNKDTKFDVVLDKVPRLLDEVVITAEKADANVNRTIMGVEKISGKTMKKLPTLMGEADVIRSIMLLPGVTTVGEGASGFNVRGGNVDQNLVLLDGIPLFNTSHLFGFFTGFNADMVQDVSLFKGGIPSMYGGRASSVLDVRLKEGNFDKWSLQGGVGPISSRLLLEGPIFKGKTSIIIGARASLSDFYLKYFNNESLKNSKANFYDINAKITHRFGKNQRISVAAYTSNDAFKFAQDTLYYWNTRNINFKHNALIGAKISHNFTAFLSKYQYGIKGLKPQFEYNWQPSITQKSIREDLSYELSNKNKFDFGGDFSIYKNDAGSLLPNAEQSIIEVFRMPVQQSREMSIYAGHSLTLSPKLSIDYGLRYAFYQLVGPGDYYNYQSGKPREISTIIDTLTYKKGSVIKSYGGFEPRFSLAFKMDSSLSIKIGFNRMQQFMHLLSNTMAISPADIWKNSNSQLPQQIADQFSIGVFKNFNNAQNNTFETSVEVYYKNLKNVIDYVDGAALYLNPTVETQLIVGKGYAYGAEFFIKKSRGKKLTGWISYTYARTFRQIQANENQTAANFGLRFPANFDSPHNIKFVLNNRWTKRISFNANFTYNTGRPITYPNGRYKIYAYNDVYDYMVANGLNPRQGLDKKSYVYNGQTYVFLDNATIQETLDGYASPSFTLRNAERIPDYFRLDLGITLDPKEKSKMNGSWNFSIYNILNRQNVYSIYFKSSTGLRNLARTYKLSVLGAAIPSLTYNFKF</sequence>
<dbReference type="Proteomes" id="UP000837932">
    <property type="component" value="Unassembled WGS sequence"/>
</dbReference>
<evidence type="ECO:0000256" key="6">
    <source>
        <dbReference type="ARBA" id="ARBA00023136"/>
    </source>
</evidence>
<keyword evidence="6 8" id="KW-0472">Membrane</keyword>
<comment type="similarity">
    <text evidence="8">Belongs to the TonB-dependent receptor family.</text>
</comment>
<feature type="domain" description="TonB-dependent receptor plug" evidence="10">
    <location>
        <begin position="147"/>
        <end position="227"/>
    </location>
</feature>
<dbReference type="InterPro" id="IPR008969">
    <property type="entry name" value="CarboxyPept-like_regulatory"/>
</dbReference>
<dbReference type="Pfam" id="PF13715">
    <property type="entry name" value="CarbopepD_reg_2"/>
    <property type="match status" value="1"/>
</dbReference>
<dbReference type="InterPro" id="IPR037066">
    <property type="entry name" value="Plug_dom_sf"/>
</dbReference>
<comment type="caution">
    <text evidence="11">The sequence shown here is derived from an EMBL/GenBank/DDBJ whole genome shotgun (WGS) entry which is preliminary data.</text>
</comment>
<keyword evidence="4 8" id="KW-0812">Transmembrane</keyword>
<dbReference type="InterPro" id="IPR039426">
    <property type="entry name" value="TonB-dep_rcpt-like"/>
</dbReference>
<dbReference type="PANTHER" id="PTHR30069:SF29">
    <property type="entry name" value="HEMOGLOBIN AND HEMOGLOBIN-HAPTOGLOBIN-BINDING PROTEIN 1-RELATED"/>
    <property type="match status" value="1"/>
</dbReference>